<proteinExistence type="predicted"/>
<evidence type="ECO:0000313" key="4">
    <source>
        <dbReference type="EMBL" id="VFK10924.1"/>
    </source>
</evidence>
<name>A0A450S3N4_9GAMM</name>
<organism evidence="3">
    <name type="scientific">Candidatus Kentrum sp. FM</name>
    <dbReference type="NCBI Taxonomy" id="2126340"/>
    <lineage>
        <taxon>Bacteria</taxon>
        <taxon>Pseudomonadati</taxon>
        <taxon>Pseudomonadota</taxon>
        <taxon>Gammaproteobacteria</taxon>
        <taxon>Candidatus Kentrum</taxon>
    </lineage>
</organism>
<reference evidence="3" key="1">
    <citation type="submission" date="2019-02" db="EMBL/GenBank/DDBJ databases">
        <authorList>
            <person name="Gruber-Vodicka R. H."/>
            <person name="Seah K. B. B."/>
        </authorList>
    </citation>
    <scope>NUCLEOTIDE SEQUENCE</scope>
    <source>
        <strain evidence="3">BECK_BZ163</strain>
        <strain evidence="4">BECK_BZ164</strain>
        <strain evidence="2">BECK_BZ165</strain>
    </source>
</reference>
<accession>A0A450S3N4</accession>
<keyword evidence="1" id="KW-1133">Transmembrane helix</keyword>
<feature type="transmembrane region" description="Helical" evidence="1">
    <location>
        <begin position="26"/>
        <end position="45"/>
    </location>
</feature>
<keyword evidence="1" id="KW-0812">Transmembrane</keyword>
<protein>
    <submittedName>
        <fullName evidence="3">Uncharacterized protein</fullName>
    </submittedName>
</protein>
<evidence type="ECO:0000313" key="2">
    <source>
        <dbReference type="EMBL" id="VFJ46201.1"/>
    </source>
</evidence>
<sequence>MLIYFHVNSAFSLPDFMTYGASLWDTIRLLHLPLAILYFCNYLILRHREFCLPSESPIFGRGG</sequence>
<evidence type="ECO:0000256" key="1">
    <source>
        <dbReference type="SAM" id="Phobius"/>
    </source>
</evidence>
<dbReference type="EMBL" id="CAADFA010000035">
    <property type="protein sequence ID" value="VFJ46201.1"/>
    <property type="molecule type" value="Genomic_DNA"/>
</dbReference>
<dbReference type="EMBL" id="CAADEZ010000034">
    <property type="protein sequence ID" value="VFJ46253.1"/>
    <property type="molecule type" value="Genomic_DNA"/>
</dbReference>
<keyword evidence="1" id="KW-0472">Membrane</keyword>
<dbReference type="EMBL" id="CAADFL010000160">
    <property type="protein sequence ID" value="VFK10924.1"/>
    <property type="molecule type" value="Genomic_DNA"/>
</dbReference>
<evidence type="ECO:0000313" key="3">
    <source>
        <dbReference type="EMBL" id="VFJ46253.1"/>
    </source>
</evidence>
<gene>
    <name evidence="3" type="ORF">BECKFM1743A_GA0114220_100348</name>
    <name evidence="4" type="ORF">BECKFM1743B_GA0114221_101603</name>
    <name evidence="2" type="ORF">BECKFM1743C_GA0114222_100356</name>
</gene>
<dbReference type="AlphaFoldDB" id="A0A450S3N4"/>